<name>A0ABQ1HIA1_9FLAO</name>
<organism evidence="2 3">
    <name type="scientific">Flavobacterium palustre</name>
    <dbReference type="NCBI Taxonomy" id="1476463"/>
    <lineage>
        <taxon>Bacteria</taxon>
        <taxon>Pseudomonadati</taxon>
        <taxon>Bacteroidota</taxon>
        <taxon>Flavobacteriia</taxon>
        <taxon>Flavobacteriales</taxon>
        <taxon>Flavobacteriaceae</taxon>
        <taxon>Flavobacterium</taxon>
    </lineage>
</organism>
<reference evidence="3" key="1">
    <citation type="journal article" date="2019" name="Int. J. Syst. Evol. Microbiol.">
        <title>The Global Catalogue of Microorganisms (GCM) 10K type strain sequencing project: providing services to taxonomists for standard genome sequencing and annotation.</title>
        <authorList>
            <consortium name="The Broad Institute Genomics Platform"/>
            <consortium name="The Broad Institute Genome Sequencing Center for Infectious Disease"/>
            <person name="Wu L."/>
            <person name="Ma J."/>
        </authorList>
    </citation>
    <scope>NUCLEOTIDE SEQUENCE [LARGE SCALE GENOMIC DNA]</scope>
    <source>
        <strain evidence="3">CGMCC 1.12811</strain>
    </source>
</reference>
<dbReference type="PANTHER" id="PTHR22674:SF6">
    <property type="entry name" value="NTPASE KAP FAMILY P-LOOP DOMAIN-CONTAINING PROTEIN 1"/>
    <property type="match status" value="1"/>
</dbReference>
<sequence>MTKPRLLSNLPIEDLTSETDYLGIIDKGDLIKAFLIGNKDQFNEIKMFSLYGEWGSGKSSLMKYLEKELKSDFNTFFFEAWEFEKDENLAMSLLEFITSKNIDITEELYSEILKYGGRILRGLGKSIKMNIPLYPNGPGIELDPSAFVQELSKNEELTFYNALEKFKTEFRRFEDKITNGENPKYNIVFIDDLDRCEPEQVLNLLSAIKLFFIYGQKTIFFCGIDKKAVGQAIKTKYGEIVKSNEYLEKIFDVSFSMPEHDDVLKLISVYFDNREIKLDKFEGKLNKKIGEFFIEMKFTNPRRLKKILNKYLILSNFKTVLKDNPKHENSIPNIFINGDNEGNFFETILTLYFLCLYEYERDSFELFNNMNLKKQALKLAVERFHSHSQKEISSTVTNIVDAVRFEAYTLSLSSLMGRYVKGEELRGGQDLTSYRRNIKFYFFIQFIDGNGAEIGSGRFIDGYSEFSSYYRVTTKKIDYFFSSYLVRNFDNLIQQDNFSNFSLSKYKDMIEKLL</sequence>
<dbReference type="SUPFAM" id="SSF52540">
    <property type="entry name" value="P-loop containing nucleoside triphosphate hydrolases"/>
    <property type="match status" value="1"/>
</dbReference>
<feature type="domain" description="KAP NTPase" evidence="1">
    <location>
        <begin position="46"/>
        <end position="313"/>
    </location>
</feature>
<accession>A0ABQ1HIA1</accession>
<dbReference type="RefSeq" id="WP_188494146.1">
    <property type="nucleotide sequence ID" value="NZ_BMGA01000004.1"/>
</dbReference>
<dbReference type="Pfam" id="PF07693">
    <property type="entry name" value="KAP_NTPase"/>
    <property type="match status" value="1"/>
</dbReference>
<dbReference type="InterPro" id="IPR052754">
    <property type="entry name" value="NTPase_KAP_P-loop"/>
</dbReference>
<dbReference type="Proteomes" id="UP000658793">
    <property type="component" value="Unassembled WGS sequence"/>
</dbReference>
<gene>
    <name evidence="2" type="ORF">GCM10008015_19740</name>
</gene>
<dbReference type="InterPro" id="IPR011646">
    <property type="entry name" value="KAP_P-loop"/>
</dbReference>
<dbReference type="Gene3D" id="3.40.50.300">
    <property type="entry name" value="P-loop containing nucleotide triphosphate hydrolases"/>
    <property type="match status" value="1"/>
</dbReference>
<evidence type="ECO:0000313" key="3">
    <source>
        <dbReference type="Proteomes" id="UP000658793"/>
    </source>
</evidence>
<keyword evidence="3" id="KW-1185">Reference proteome</keyword>
<dbReference type="EMBL" id="BMGA01000004">
    <property type="protein sequence ID" value="GGA79070.1"/>
    <property type="molecule type" value="Genomic_DNA"/>
</dbReference>
<comment type="caution">
    <text evidence="2">The sequence shown here is derived from an EMBL/GenBank/DDBJ whole genome shotgun (WGS) entry which is preliminary data.</text>
</comment>
<evidence type="ECO:0000259" key="1">
    <source>
        <dbReference type="Pfam" id="PF07693"/>
    </source>
</evidence>
<dbReference type="PANTHER" id="PTHR22674">
    <property type="entry name" value="NTPASE, KAP FAMILY P-LOOP DOMAIN-CONTAINING 1"/>
    <property type="match status" value="1"/>
</dbReference>
<evidence type="ECO:0000313" key="2">
    <source>
        <dbReference type="EMBL" id="GGA79070.1"/>
    </source>
</evidence>
<proteinExistence type="predicted"/>
<protein>
    <recommendedName>
        <fullName evidence="1">KAP NTPase domain-containing protein</fullName>
    </recommendedName>
</protein>
<dbReference type="InterPro" id="IPR027417">
    <property type="entry name" value="P-loop_NTPase"/>
</dbReference>